<evidence type="ECO:0000313" key="1">
    <source>
        <dbReference type="EMBL" id="KAJ1365260.1"/>
    </source>
</evidence>
<evidence type="ECO:0000313" key="2">
    <source>
        <dbReference type="Proteomes" id="UP001196413"/>
    </source>
</evidence>
<dbReference type="EMBL" id="JAHQIW010005207">
    <property type="protein sequence ID" value="KAJ1365260.1"/>
    <property type="molecule type" value="Genomic_DNA"/>
</dbReference>
<accession>A0AAD5QWP0</accession>
<gene>
    <name evidence="1" type="ORF">KIN20_025510</name>
</gene>
<dbReference type="Proteomes" id="UP001196413">
    <property type="component" value="Unassembled WGS sequence"/>
</dbReference>
<organism evidence="1 2">
    <name type="scientific">Parelaphostrongylus tenuis</name>
    <name type="common">Meningeal worm</name>
    <dbReference type="NCBI Taxonomy" id="148309"/>
    <lineage>
        <taxon>Eukaryota</taxon>
        <taxon>Metazoa</taxon>
        <taxon>Ecdysozoa</taxon>
        <taxon>Nematoda</taxon>
        <taxon>Chromadorea</taxon>
        <taxon>Rhabditida</taxon>
        <taxon>Rhabditina</taxon>
        <taxon>Rhabditomorpha</taxon>
        <taxon>Strongyloidea</taxon>
        <taxon>Metastrongylidae</taxon>
        <taxon>Parelaphostrongylus</taxon>
    </lineage>
</organism>
<dbReference type="InterPro" id="IPR019412">
    <property type="entry name" value="IML2/TPR_39"/>
</dbReference>
<comment type="caution">
    <text evidence="1">The sequence shown here is derived from an EMBL/GenBank/DDBJ whole genome shotgun (WGS) entry which is preliminary data.</text>
</comment>
<proteinExistence type="predicted"/>
<reference evidence="1" key="1">
    <citation type="submission" date="2021-06" db="EMBL/GenBank/DDBJ databases">
        <title>Parelaphostrongylus tenuis whole genome reference sequence.</title>
        <authorList>
            <person name="Garwood T.J."/>
            <person name="Larsen P.A."/>
            <person name="Fountain-Jones N.M."/>
            <person name="Garbe J.R."/>
            <person name="Macchietto M.G."/>
            <person name="Kania S.A."/>
            <person name="Gerhold R.W."/>
            <person name="Richards J.E."/>
            <person name="Wolf T.M."/>
        </authorList>
    </citation>
    <scope>NUCLEOTIDE SEQUENCE</scope>
    <source>
        <strain evidence="1">MNPRO001-30</strain>
        <tissue evidence="1">Meninges</tissue>
    </source>
</reference>
<dbReference type="Pfam" id="PF10300">
    <property type="entry name" value="Iml2-TPR_39"/>
    <property type="match status" value="1"/>
</dbReference>
<name>A0AAD5QWP0_PARTN</name>
<dbReference type="PANTHER" id="PTHR31859">
    <property type="entry name" value="TETRATRICOPEPTIDE REPEAT PROTEIN 39 FAMILY MEMBER"/>
    <property type="match status" value="1"/>
</dbReference>
<keyword evidence="2" id="KW-1185">Reference proteome</keyword>
<dbReference type="AlphaFoldDB" id="A0AAD5QWP0"/>
<protein>
    <submittedName>
        <fullName evidence="1">Uncharacterized protein</fullName>
    </submittedName>
</protein>
<sequence length="295" mass="34250">MRPYTALKRMRLRRRGHVKARLQRSRYGKNKALEQPQSLDHFILMCESDTEYFDAMEHVNYGGSSELLDTIADTQITLNLFLNNQFELAEDRLAQLRNDKVTSVDQSLNERHAVDLTKHRKDHLAHKVPMWKPLDIKSELLSVEFLEELHAELCYAGCLLIRAVLAFFQDDNFASFIKGAWRIRSCYQIHSQSIGRQNADASPKQHTCVRWEERRPATDRHSPAGGGQWYCERLMLHENLWKGRDHRIREHFEAGVRMGLGTFYLMVSTLPPKVLRLLEIVGFSGDKVPLYTISS</sequence>
<dbReference type="PANTHER" id="PTHR31859:SF9">
    <property type="entry name" value="TETRATRICOPEPTIDE REPEAT PROTEIN 39B"/>
    <property type="match status" value="1"/>
</dbReference>